<dbReference type="SUPFAM" id="SSF52467">
    <property type="entry name" value="DHS-like NAD/FAD-binding domain"/>
    <property type="match status" value="1"/>
</dbReference>
<dbReference type="GO" id="GO:0030976">
    <property type="term" value="F:thiamine pyrophosphate binding"/>
    <property type="evidence" value="ECO:0007669"/>
    <property type="project" value="InterPro"/>
</dbReference>
<evidence type="ECO:0000313" key="8">
    <source>
        <dbReference type="EMBL" id="MBB5791752.1"/>
    </source>
</evidence>
<keyword evidence="2 3" id="KW-0786">Thiamine pyrophosphate</keyword>
<feature type="compositionally biased region" description="Basic and acidic residues" evidence="4">
    <location>
        <begin position="608"/>
        <end position="618"/>
    </location>
</feature>
<dbReference type="InterPro" id="IPR029035">
    <property type="entry name" value="DHS-like_NAD/FAD-binding_dom"/>
</dbReference>
<dbReference type="EC" id="3.7.1.22" evidence="8"/>
<dbReference type="CDD" id="cd07035">
    <property type="entry name" value="TPP_PYR_POX_like"/>
    <property type="match status" value="1"/>
</dbReference>
<dbReference type="InterPro" id="IPR045229">
    <property type="entry name" value="TPP_enz"/>
</dbReference>
<dbReference type="GO" id="GO:0050660">
    <property type="term" value="F:flavin adenine dinucleotide binding"/>
    <property type="evidence" value="ECO:0007669"/>
    <property type="project" value="TreeGrafter"/>
</dbReference>
<dbReference type="NCBIfam" id="TIGR04377">
    <property type="entry name" value="myo_inos_iolD"/>
    <property type="match status" value="1"/>
</dbReference>
<dbReference type="Pfam" id="PF02775">
    <property type="entry name" value="TPP_enzyme_C"/>
    <property type="match status" value="1"/>
</dbReference>
<dbReference type="GO" id="GO:0102481">
    <property type="term" value="F:3D-(3,5/4)-trihydroxycyclohexane-1,2-dione hydrolase activity"/>
    <property type="evidence" value="ECO:0007669"/>
    <property type="project" value="UniProtKB-EC"/>
</dbReference>
<dbReference type="GO" id="GO:0005948">
    <property type="term" value="C:acetolactate synthase complex"/>
    <property type="evidence" value="ECO:0007669"/>
    <property type="project" value="TreeGrafter"/>
</dbReference>
<dbReference type="InterPro" id="IPR030817">
    <property type="entry name" value="Myo_inos_IolD"/>
</dbReference>
<protein>
    <submittedName>
        <fullName evidence="8">3D-(3,5/4)-trihydroxycyclohexane-1,2-dione acylhydrolase (Decyclizing)</fullName>
        <ecNumber evidence="8">3.7.1.22</ecNumber>
    </submittedName>
</protein>
<accession>A0A7W9GXE0</accession>
<dbReference type="PANTHER" id="PTHR18968:SF9">
    <property type="entry name" value="3D-(3,5_4)-TRIHYDROXYCYCLOHEXANE-1,2-DIONE HYDROLASE"/>
    <property type="match status" value="1"/>
</dbReference>
<evidence type="ECO:0000256" key="4">
    <source>
        <dbReference type="SAM" id="MobiDB-lite"/>
    </source>
</evidence>
<keyword evidence="9" id="KW-1185">Reference proteome</keyword>
<evidence type="ECO:0000259" key="6">
    <source>
        <dbReference type="Pfam" id="PF02775"/>
    </source>
</evidence>
<evidence type="ECO:0000256" key="1">
    <source>
        <dbReference type="ARBA" id="ARBA00007812"/>
    </source>
</evidence>
<dbReference type="GO" id="GO:0003984">
    <property type="term" value="F:acetolactate synthase activity"/>
    <property type="evidence" value="ECO:0007669"/>
    <property type="project" value="TreeGrafter"/>
</dbReference>
<dbReference type="InterPro" id="IPR011766">
    <property type="entry name" value="TPP_enzyme_TPP-bd"/>
</dbReference>
<comment type="similarity">
    <text evidence="1 3">Belongs to the TPP enzyme family.</text>
</comment>
<dbReference type="Pfam" id="PF02776">
    <property type="entry name" value="TPP_enzyme_N"/>
    <property type="match status" value="1"/>
</dbReference>
<gene>
    <name evidence="8" type="ORF">HD601_006327</name>
</gene>
<dbReference type="Pfam" id="PF00205">
    <property type="entry name" value="TPP_enzyme_M"/>
    <property type="match status" value="1"/>
</dbReference>
<evidence type="ECO:0000259" key="7">
    <source>
        <dbReference type="Pfam" id="PF02776"/>
    </source>
</evidence>
<evidence type="ECO:0000259" key="5">
    <source>
        <dbReference type="Pfam" id="PF00205"/>
    </source>
</evidence>
<dbReference type="PROSITE" id="PS00187">
    <property type="entry name" value="TPP_ENZYMES"/>
    <property type="match status" value="1"/>
</dbReference>
<reference evidence="8 9" key="1">
    <citation type="submission" date="2020-08" db="EMBL/GenBank/DDBJ databases">
        <title>Sequencing the genomes of 1000 actinobacteria strains.</title>
        <authorList>
            <person name="Klenk H.-P."/>
        </authorList>
    </citation>
    <scope>NUCLEOTIDE SEQUENCE [LARGE SCALE GENOMIC DNA]</scope>
    <source>
        <strain evidence="8 9">DSM 102122</strain>
    </source>
</reference>
<feature type="domain" description="Thiamine pyrophosphate enzyme N-terminal TPP-binding" evidence="7">
    <location>
        <begin position="30"/>
        <end position="131"/>
    </location>
</feature>
<dbReference type="PANTHER" id="PTHR18968">
    <property type="entry name" value="THIAMINE PYROPHOSPHATE ENZYMES"/>
    <property type="match status" value="1"/>
</dbReference>
<dbReference type="InterPro" id="IPR000399">
    <property type="entry name" value="TPP-bd_CS"/>
</dbReference>
<dbReference type="GO" id="GO:0019310">
    <property type="term" value="P:inositol catabolic process"/>
    <property type="evidence" value="ECO:0007669"/>
    <property type="project" value="InterPro"/>
</dbReference>
<dbReference type="Gene3D" id="3.40.50.1220">
    <property type="entry name" value="TPP-binding domain"/>
    <property type="match status" value="1"/>
</dbReference>
<evidence type="ECO:0000313" key="9">
    <source>
        <dbReference type="Proteomes" id="UP000542813"/>
    </source>
</evidence>
<evidence type="ECO:0000256" key="2">
    <source>
        <dbReference type="ARBA" id="ARBA00023052"/>
    </source>
</evidence>
<dbReference type="InterPro" id="IPR029061">
    <property type="entry name" value="THDP-binding"/>
</dbReference>
<evidence type="ECO:0000256" key="3">
    <source>
        <dbReference type="RuleBase" id="RU362132"/>
    </source>
</evidence>
<dbReference type="InterPro" id="IPR012000">
    <property type="entry name" value="Thiamin_PyroP_enz_cen_dom"/>
</dbReference>
<dbReference type="Proteomes" id="UP000542813">
    <property type="component" value="Unassembled WGS sequence"/>
</dbReference>
<name>A0A7W9GXE0_9ACTN</name>
<dbReference type="AlphaFoldDB" id="A0A7W9GXE0"/>
<dbReference type="RefSeq" id="WP_184828772.1">
    <property type="nucleotide sequence ID" value="NZ_JACHMM010000001.1"/>
</dbReference>
<feature type="domain" description="Thiamine pyrophosphate enzyme TPP-binding" evidence="6">
    <location>
        <begin position="417"/>
        <end position="579"/>
    </location>
</feature>
<dbReference type="CDD" id="cd02003">
    <property type="entry name" value="TPP_IolD"/>
    <property type="match status" value="1"/>
</dbReference>
<proteinExistence type="inferred from homology"/>
<dbReference type="SUPFAM" id="SSF52518">
    <property type="entry name" value="Thiamin diphosphate-binding fold (THDP-binding)"/>
    <property type="match status" value="2"/>
</dbReference>
<keyword evidence="8" id="KW-0378">Hydrolase</keyword>
<dbReference type="Gene3D" id="3.40.50.970">
    <property type="match status" value="2"/>
</dbReference>
<sequence length="634" mass="66956">MRLTVAQATVRFLAAQFTERDGVEHRLIEGCFGIFGHGNVAGLGEALLEAELSDPRALPYHQARNEQGMVHAAVGYARMRNRLSTLACTSSIGPGATNMVTGAAVATINRLPVLLLPGDVFATRVADPVLQQLEVPHAPEVTVNDAFRPVSRFFDRVWRPEQLPAALLGAMRVLTDPAETGAVTLAMPQDVQAEAYDWPAELFAKRVWHVPRAVPEPAALDRAVSVVRSARRPLIVAGGGVIYSEATDALRAFAEATGIPVAETQAGKGSLPYDHPLALGAVGATGTPGANRFAREADVVIGIGTRYSDFTTASRTAFQDPGVRFVNVNVAGFDGAKHAGLPLVADARAALEALTEALAGWQVPPSYRAGAARANTEWDAVVEAAYTAGHQPLPAQTEVIGAVNEAGGPRDVVVNAAGSMPGELHKLWRTRDPKGYHVEYGYSTMGYEIAAGVGVRMAAPDRDVFVLVGDGSYLMMAQELVTAVQERIKIVVVLVQNHGFASIGSLSESLGSQRFGTAYRFRDAASGRLDGDVLPVDLAANAASLGVRVVRVTTVAELRSALRDAKAAPADSGPVLIHVETDPLAGAPDSDAWWDVPVSETAALDTTRAARAEYERQKKAQRPLAGPASDGSDA</sequence>
<feature type="region of interest" description="Disordered" evidence="4">
    <location>
        <begin position="606"/>
        <end position="634"/>
    </location>
</feature>
<dbReference type="GO" id="GO:0000287">
    <property type="term" value="F:magnesium ion binding"/>
    <property type="evidence" value="ECO:0007669"/>
    <property type="project" value="InterPro"/>
</dbReference>
<dbReference type="GO" id="GO:0009099">
    <property type="term" value="P:L-valine biosynthetic process"/>
    <property type="evidence" value="ECO:0007669"/>
    <property type="project" value="TreeGrafter"/>
</dbReference>
<feature type="domain" description="Thiamine pyrophosphate enzyme central" evidence="5">
    <location>
        <begin position="220"/>
        <end position="354"/>
    </location>
</feature>
<dbReference type="GO" id="GO:0009097">
    <property type="term" value="P:isoleucine biosynthetic process"/>
    <property type="evidence" value="ECO:0007669"/>
    <property type="project" value="TreeGrafter"/>
</dbReference>
<comment type="caution">
    <text evidence="8">The sequence shown here is derived from an EMBL/GenBank/DDBJ whole genome shotgun (WGS) entry which is preliminary data.</text>
</comment>
<dbReference type="EMBL" id="JACHMM010000001">
    <property type="protein sequence ID" value="MBB5791752.1"/>
    <property type="molecule type" value="Genomic_DNA"/>
</dbReference>
<organism evidence="8 9">
    <name type="scientific">Jiangella mangrovi</name>
    <dbReference type="NCBI Taxonomy" id="1524084"/>
    <lineage>
        <taxon>Bacteria</taxon>
        <taxon>Bacillati</taxon>
        <taxon>Actinomycetota</taxon>
        <taxon>Actinomycetes</taxon>
        <taxon>Jiangellales</taxon>
        <taxon>Jiangellaceae</taxon>
        <taxon>Jiangella</taxon>
    </lineage>
</organism>
<dbReference type="InterPro" id="IPR012001">
    <property type="entry name" value="Thiamin_PyroP_enz_TPP-bd_dom"/>
</dbReference>